<accession>A0A645IMQ2</accession>
<dbReference type="EMBL" id="VSSQ01117189">
    <property type="protein sequence ID" value="MPN51759.1"/>
    <property type="molecule type" value="Genomic_DNA"/>
</dbReference>
<proteinExistence type="predicted"/>
<gene>
    <name evidence="2" type="ORF">SDC9_199408</name>
</gene>
<evidence type="ECO:0000256" key="1">
    <source>
        <dbReference type="SAM" id="Phobius"/>
    </source>
</evidence>
<feature type="transmembrane region" description="Helical" evidence="1">
    <location>
        <begin position="12"/>
        <end position="38"/>
    </location>
</feature>
<reference evidence="2" key="1">
    <citation type="submission" date="2019-08" db="EMBL/GenBank/DDBJ databases">
        <authorList>
            <person name="Kucharzyk K."/>
            <person name="Murdoch R.W."/>
            <person name="Higgins S."/>
            <person name="Loffler F."/>
        </authorList>
    </citation>
    <scope>NUCLEOTIDE SEQUENCE</scope>
</reference>
<keyword evidence="1" id="KW-0472">Membrane</keyword>
<sequence>MLPDIATVVELSAALVCVVISSATVVSVTVVSVVFVVLNSLSTDVKGFEPQPASPVTRNETSNKPTKTLFIIYSPLFFFV</sequence>
<dbReference type="AlphaFoldDB" id="A0A645IMQ2"/>
<name>A0A645IMQ2_9ZZZZ</name>
<comment type="caution">
    <text evidence="2">The sequence shown here is derived from an EMBL/GenBank/DDBJ whole genome shotgun (WGS) entry which is preliminary data.</text>
</comment>
<protein>
    <submittedName>
        <fullName evidence="2">Uncharacterized protein</fullName>
    </submittedName>
</protein>
<keyword evidence="1" id="KW-0812">Transmembrane</keyword>
<evidence type="ECO:0000313" key="2">
    <source>
        <dbReference type="EMBL" id="MPN51759.1"/>
    </source>
</evidence>
<keyword evidence="1" id="KW-1133">Transmembrane helix</keyword>
<organism evidence="2">
    <name type="scientific">bioreactor metagenome</name>
    <dbReference type="NCBI Taxonomy" id="1076179"/>
    <lineage>
        <taxon>unclassified sequences</taxon>
        <taxon>metagenomes</taxon>
        <taxon>ecological metagenomes</taxon>
    </lineage>
</organism>